<dbReference type="RefSeq" id="WP_087648903.1">
    <property type="nucleotide sequence ID" value="NZ_FCON02000144.1"/>
</dbReference>
<dbReference type="PANTHER" id="PTHR47894:SF1">
    <property type="entry name" value="HTH-TYPE TRANSCRIPTIONAL REGULATOR VQSM"/>
    <property type="match status" value="1"/>
</dbReference>
<proteinExistence type="predicted"/>
<evidence type="ECO:0000256" key="3">
    <source>
        <dbReference type="ARBA" id="ARBA00023163"/>
    </source>
</evidence>
<dbReference type="GO" id="GO:0000976">
    <property type="term" value="F:transcription cis-regulatory region binding"/>
    <property type="evidence" value="ECO:0007669"/>
    <property type="project" value="TreeGrafter"/>
</dbReference>
<organism evidence="5 6">
    <name type="scientific">Caballeronia choica</name>
    <dbReference type="NCBI Taxonomy" id="326476"/>
    <lineage>
        <taxon>Bacteria</taxon>
        <taxon>Pseudomonadati</taxon>
        <taxon>Pseudomonadota</taxon>
        <taxon>Betaproteobacteria</taxon>
        <taxon>Burkholderiales</taxon>
        <taxon>Burkholderiaceae</taxon>
        <taxon>Caballeronia</taxon>
    </lineage>
</organism>
<dbReference type="Pfam" id="PF12833">
    <property type="entry name" value="HTH_18"/>
    <property type="match status" value="1"/>
</dbReference>
<sequence>MQATDHSKSDHRPVRTTIGGYGLAIAKALEHNGVDSTRIFQAAGIPPSMLKNDPLCRLPVDTLTRLYKVCVDVTHNPYFGLTVSKFIQVSNLHALGYALAASSSLMAFCQRLERFFRLASQACEIEIIESGQEVSLRTRMFVSVCAETEDAFLGFVVLAMRQLYKPEFNPVRVELSHSMPRDGGKPYEAVFRAPVKFAQPAPLLVLSRNDLQQPLAGACAELAQLNDNLATNYIARLDKSDVVSAVRQKIIEYLPNGDCTRDKVASAMCMSPTTLQFKLSQCDTSFHDLMDSTRRQLACSYVQQSALSITEITFLLGFSDTSNFTRAFKRWEGASPTDYRRQARPPAG</sequence>
<protein>
    <submittedName>
        <fullName evidence="5">AraC family transcriptional regulator</fullName>
    </submittedName>
</protein>
<gene>
    <name evidence="5" type="ORF">AWB68_07026</name>
</gene>
<feature type="domain" description="HTH araC/xylS-type" evidence="4">
    <location>
        <begin position="244"/>
        <end position="342"/>
    </location>
</feature>
<evidence type="ECO:0000256" key="1">
    <source>
        <dbReference type="ARBA" id="ARBA00023015"/>
    </source>
</evidence>
<evidence type="ECO:0000256" key="2">
    <source>
        <dbReference type="ARBA" id="ARBA00023125"/>
    </source>
</evidence>
<dbReference type="OrthoDB" id="6506763at2"/>
<keyword evidence="2" id="KW-0238">DNA-binding</keyword>
<dbReference type="AlphaFoldDB" id="A0A158KT13"/>
<dbReference type="PRINTS" id="PR00032">
    <property type="entry name" value="HTHARAC"/>
</dbReference>
<dbReference type="SUPFAM" id="SSF46689">
    <property type="entry name" value="Homeodomain-like"/>
    <property type="match status" value="1"/>
</dbReference>
<dbReference type="SMART" id="SM00342">
    <property type="entry name" value="HTH_ARAC"/>
    <property type="match status" value="1"/>
</dbReference>
<accession>A0A158KT13</accession>
<dbReference type="GO" id="GO:0003700">
    <property type="term" value="F:DNA-binding transcription factor activity"/>
    <property type="evidence" value="ECO:0007669"/>
    <property type="project" value="InterPro"/>
</dbReference>
<dbReference type="Gene3D" id="1.10.10.60">
    <property type="entry name" value="Homeodomain-like"/>
    <property type="match status" value="1"/>
</dbReference>
<keyword evidence="3" id="KW-0804">Transcription</keyword>
<name>A0A158KT13_9BURK</name>
<evidence type="ECO:0000313" key="5">
    <source>
        <dbReference type="EMBL" id="SAL83740.1"/>
    </source>
</evidence>
<dbReference type="InterPro" id="IPR020449">
    <property type="entry name" value="Tscrpt_reg_AraC-type_HTH"/>
</dbReference>
<dbReference type="InterPro" id="IPR032687">
    <property type="entry name" value="AraC-type_N"/>
</dbReference>
<evidence type="ECO:0000313" key="6">
    <source>
        <dbReference type="Proteomes" id="UP000054770"/>
    </source>
</evidence>
<reference evidence="5" key="1">
    <citation type="submission" date="2016-01" db="EMBL/GenBank/DDBJ databases">
        <authorList>
            <person name="Peeters C."/>
        </authorList>
    </citation>
    <scope>NUCLEOTIDE SEQUENCE [LARGE SCALE GENOMIC DNA]</scope>
    <source>
        <strain evidence="5">LMG 22940</strain>
    </source>
</reference>
<dbReference type="GO" id="GO:0005829">
    <property type="term" value="C:cytosol"/>
    <property type="evidence" value="ECO:0007669"/>
    <property type="project" value="TreeGrafter"/>
</dbReference>
<dbReference type="InterPro" id="IPR018060">
    <property type="entry name" value="HTH_AraC"/>
</dbReference>
<keyword evidence="6" id="KW-1185">Reference proteome</keyword>
<dbReference type="Proteomes" id="UP000054770">
    <property type="component" value="Unassembled WGS sequence"/>
</dbReference>
<dbReference type="EMBL" id="FCON02000144">
    <property type="protein sequence ID" value="SAL83740.1"/>
    <property type="molecule type" value="Genomic_DNA"/>
</dbReference>
<dbReference type="PROSITE" id="PS01124">
    <property type="entry name" value="HTH_ARAC_FAMILY_2"/>
    <property type="match status" value="1"/>
</dbReference>
<comment type="caution">
    <text evidence="5">The sequence shown here is derived from an EMBL/GenBank/DDBJ whole genome shotgun (WGS) entry which is preliminary data.</text>
</comment>
<evidence type="ECO:0000259" key="4">
    <source>
        <dbReference type="PROSITE" id="PS01124"/>
    </source>
</evidence>
<dbReference type="InterPro" id="IPR009057">
    <property type="entry name" value="Homeodomain-like_sf"/>
</dbReference>
<dbReference type="PANTHER" id="PTHR47894">
    <property type="entry name" value="HTH-TYPE TRANSCRIPTIONAL REGULATOR GADX"/>
    <property type="match status" value="1"/>
</dbReference>
<dbReference type="Pfam" id="PF12625">
    <property type="entry name" value="Arabinose_bd"/>
    <property type="match status" value="1"/>
</dbReference>
<keyword evidence="1" id="KW-0805">Transcription regulation</keyword>